<protein>
    <submittedName>
        <fullName evidence="1">Uncharacterized protein</fullName>
    </submittedName>
</protein>
<organism evidence="1">
    <name type="scientific">Anguilla anguilla</name>
    <name type="common">European freshwater eel</name>
    <name type="synonym">Muraena anguilla</name>
    <dbReference type="NCBI Taxonomy" id="7936"/>
    <lineage>
        <taxon>Eukaryota</taxon>
        <taxon>Metazoa</taxon>
        <taxon>Chordata</taxon>
        <taxon>Craniata</taxon>
        <taxon>Vertebrata</taxon>
        <taxon>Euteleostomi</taxon>
        <taxon>Actinopterygii</taxon>
        <taxon>Neopterygii</taxon>
        <taxon>Teleostei</taxon>
        <taxon>Anguilliformes</taxon>
        <taxon>Anguillidae</taxon>
        <taxon>Anguilla</taxon>
    </lineage>
</organism>
<dbReference type="EMBL" id="GBXM01105722">
    <property type="protein sequence ID" value="JAH02855.1"/>
    <property type="molecule type" value="Transcribed_RNA"/>
</dbReference>
<evidence type="ECO:0000313" key="1">
    <source>
        <dbReference type="EMBL" id="JAH02855.1"/>
    </source>
</evidence>
<name>A0A0E9PFL8_ANGAN</name>
<accession>A0A0E9PFL8</accession>
<reference evidence="1" key="2">
    <citation type="journal article" date="2015" name="Fish Shellfish Immunol.">
        <title>Early steps in the European eel (Anguilla anguilla)-Vibrio vulnificus interaction in the gills: Role of the RtxA13 toxin.</title>
        <authorList>
            <person name="Callol A."/>
            <person name="Pajuelo D."/>
            <person name="Ebbesson L."/>
            <person name="Teles M."/>
            <person name="MacKenzie S."/>
            <person name="Amaro C."/>
        </authorList>
    </citation>
    <scope>NUCLEOTIDE SEQUENCE</scope>
</reference>
<sequence>MVLQARFCVLSSLLAWSVVRGVCQIGTAYSSAGRT</sequence>
<dbReference type="AlphaFoldDB" id="A0A0E9PFL8"/>
<proteinExistence type="predicted"/>
<reference evidence="1" key="1">
    <citation type="submission" date="2014-11" db="EMBL/GenBank/DDBJ databases">
        <authorList>
            <person name="Amaro Gonzalez C."/>
        </authorList>
    </citation>
    <scope>NUCLEOTIDE SEQUENCE</scope>
</reference>